<sequence length="85" mass="9551">MLKRAFQALKDLGMALPLEMSEKTMNEDNLMEFQDDLNTHAPPPCRFVFEAFASINCSTIIVPTGSSRDEGWATFRNILAKINEA</sequence>
<organism evidence="1 2">
    <name type="scientific">Flemingia macrophylla</name>
    <dbReference type="NCBI Taxonomy" id="520843"/>
    <lineage>
        <taxon>Eukaryota</taxon>
        <taxon>Viridiplantae</taxon>
        <taxon>Streptophyta</taxon>
        <taxon>Embryophyta</taxon>
        <taxon>Tracheophyta</taxon>
        <taxon>Spermatophyta</taxon>
        <taxon>Magnoliopsida</taxon>
        <taxon>eudicotyledons</taxon>
        <taxon>Gunneridae</taxon>
        <taxon>Pentapetalae</taxon>
        <taxon>rosids</taxon>
        <taxon>fabids</taxon>
        <taxon>Fabales</taxon>
        <taxon>Fabaceae</taxon>
        <taxon>Papilionoideae</taxon>
        <taxon>50 kb inversion clade</taxon>
        <taxon>NPAAA clade</taxon>
        <taxon>indigoferoid/millettioid clade</taxon>
        <taxon>Phaseoleae</taxon>
        <taxon>Flemingia</taxon>
    </lineage>
</organism>
<gene>
    <name evidence="1" type="ORF">Fmac_001465</name>
</gene>
<reference evidence="1 2" key="1">
    <citation type="submission" date="2024-08" db="EMBL/GenBank/DDBJ databases">
        <title>Insights into the chromosomal genome structure of Flemingia macrophylla.</title>
        <authorList>
            <person name="Ding Y."/>
            <person name="Zhao Y."/>
            <person name="Bi W."/>
            <person name="Wu M."/>
            <person name="Zhao G."/>
            <person name="Gong Y."/>
            <person name="Li W."/>
            <person name="Zhang P."/>
        </authorList>
    </citation>
    <scope>NUCLEOTIDE SEQUENCE [LARGE SCALE GENOMIC DNA]</scope>
    <source>
        <strain evidence="1">DYQJB</strain>
        <tissue evidence="1">Leaf</tissue>
    </source>
</reference>
<protein>
    <submittedName>
        <fullName evidence="1">Uncharacterized protein</fullName>
    </submittedName>
</protein>
<evidence type="ECO:0000313" key="2">
    <source>
        <dbReference type="Proteomes" id="UP001603857"/>
    </source>
</evidence>
<keyword evidence="2" id="KW-1185">Reference proteome</keyword>
<dbReference type="AlphaFoldDB" id="A0ABD1NJZ3"/>
<dbReference type="Proteomes" id="UP001603857">
    <property type="component" value="Unassembled WGS sequence"/>
</dbReference>
<proteinExistence type="predicted"/>
<accession>A0ABD1NJZ3</accession>
<dbReference type="EMBL" id="JBGMDY010000001">
    <property type="protein sequence ID" value="KAL2347465.1"/>
    <property type="molecule type" value="Genomic_DNA"/>
</dbReference>
<name>A0ABD1NJZ3_9FABA</name>
<comment type="caution">
    <text evidence="1">The sequence shown here is derived from an EMBL/GenBank/DDBJ whole genome shotgun (WGS) entry which is preliminary data.</text>
</comment>
<evidence type="ECO:0000313" key="1">
    <source>
        <dbReference type="EMBL" id="KAL2347465.1"/>
    </source>
</evidence>